<proteinExistence type="predicted"/>
<reference evidence="2 3" key="1">
    <citation type="submission" date="2018-01" db="EMBL/GenBank/DDBJ databases">
        <title>The whole genome sequencing and assembly of Paenibacillus chitinolyticus KCCM 41400 strain.</title>
        <authorList>
            <person name="Kim J.-Y."/>
            <person name="Park M.-K."/>
            <person name="Lee Y.-J."/>
            <person name="Yi H."/>
            <person name="Bahn Y.-S."/>
            <person name="Kim J.F."/>
            <person name="Lee D.-W."/>
        </authorList>
    </citation>
    <scope>NUCLEOTIDE SEQUENCE [LARGE SCALE GENOMIC DNA]</scope>
    <source>
        <strain evidence="2 3">KCCM 41400</strain>
    </source>
</reference>
<evidence type="ECO:0000313" key="1">
    <source>
        <dbReference type="EMBL" id="MCY9594507.1"/>
    </source>
</evidence>
<evidence type="ECO:0000313" key="3">
    <source>
        <dbReference type="Proteomes" id="UP000288943"/>
    </source>
</evidence>
<keyword evidence="4" id="KW-1185">Reference proteome</keyword>
<evidence type="ECO:0000313" key="4">
    <source>
        <dbReference type="Proteomes" id="UP001527202"/>
    </source>
</evidence>
<dbReference type="Gene3D" id="2.60.40.420">
    <property type="entry name" value="Cupredoxins - blue copper proteins"/>
    <property type="match status" value="1"/>
</dbReference>
<organism evidence="2 3">
    <name type="scientific">Paenibacillus chitinolyticus</name>
    <dbReference type="NCBI Taxonomy" id="79263"/>
    <lineage>
        <taxon>Bacteria</taxon>
        <taxon>Bacillati</taxon>
        <taxon>Bacillota</taxon>
        <taxon>Bacilli</taxon>
        <taxon>Bacillales</taxon>
        <taxon>Paenibacillaceae</taxon>
        <taxon>Paenibacillus</taxon>
    </lineage>
</organism>
<dbReference type="EMBL" id="JAMDMJ010000001">
    <property type="protein sequence ID" value="MCY9594507.1"/>
    <property type="molecule type" value="Genomic_DNA"/>
</dbReference>
<dbReference type="Proteomes" id="UP001527202">
    <property type="component" value="Unassembled WGS sequence"/>
</dbReference>
<dbReference type="KEGG" id="pchi:PC41400_11445"/>
<name>A0A410WVF2_9BACL</name>
<reference evidence="1 4" key="2">
    <citation type="submission" date="2022-05" db="EMBL/GenBank/DDBJ databases">
        <title>Genome Sequencing of Bee-Associated Microbes.</title>
        <authorList>
            <person name="Dunlap C."/>
        </authorList>
    </citation>
    <scope>NUCLEOTIDE SEQUENCE [LARGE SCALE GENOMIC DNA]</scope>
    <source>
        <strain evidence="1 4">NRRL B-23120</strain>
    </source>
</reference>
<sequence length="126" mass="13899">MYKWIMFVLFIGASAMGVGFLFQDINARQAERAAEETAGASLKIAASNWKFDQAEYKIPKGQTKVSLLMKEGVHAIDITGEGIDVKLDGTNKSQEVNFEKPGKYEIKCILPCGEGHNDMKSVLIVE</sequence>
<protein>
    <recommendedName>
        <fullName evidence="5">Cytochrome C oxidase subunit II</fullName>
    </recommendedName>
</protein>
<dbReference type="InterPro" id="IPR008972">
    <property type="entry name" value="Cupredoxin"/>
</dbReference>
<dbReference type="Proteomes" id="UP000288943">
    <property type="component" value="Chromosome"/>
</dbReference>
<dbReference type="EMBL" id="CP026520">
    <property type="protein sequence ID" value="QAV18247.1"/>
    <property type="molecule type" value="Genomic_DNA"/>
</dbReference>
<dbReference type="OrthoDB" id="279535at2"/>
<dbReference type="SUPFAM" id="SSF49503">
    <property type="entry name" value="Cupredoxins"/>
    <property type="match status" value="1"/>
</dbReference>
<gene>
    <name evidence="1" type="ORF">M5X16_01775</name>
    <name evidence="2" type="ORF">PC41400_11445</name>
</gene>
<evidence type="ECO:0000313" key="2">
    <source>
        <dbReference type="EMBL" id="QAV18247.1"/>
    </source>
</evidence>
<evidence type="ECO:0008006" key="5">
    <source>
        <dbReference type="Google" id="ProtNLM"/>
    </source>
</evidence>
<dbReference type="RefSeq" id="WP_042228555.1">
    <property type="nucleotide sequence ID" value="NZ_CP026520.1"/>
</dbReference>
<dbReference type="GeneID" id="95375422"/>
<accession>A0A410WVF2</accession>
<dbReference type="AlphaFoldDB" id="A0A410WVF2"/>